<dbReference type="EMBL" id="JBHSTI010000008">
    <property type="protein sequence ID" value="MFC6238392.1"/>
    <property type="molecule type" value="Genomic_DNA"/>
</dbReference>
<sequence length="322" mass="33751">MKRGLGIALVGLGAFLLVLAGALKFYAVPALSKAPLVPGESTGGISTSLAVGTAETLFDPSALVAGENPIRTNVPLTSTRTTRGDVTESQTDAAKADDLAIYDSFSNLTDDTGTTISAGTIRVAFDRVTSELSNCCNANIDGETVEWSGINPLKFPFNVEQKTYDYFDTTLVKAVPIEFTGTEDLDGLEVYVFKQSIPATQIGEQEVPGSLVGSTEASVKAPRMYENVRTLQVDPVTGSIIAGVEQQKQWLAGADGTEKLTIIKATVGTEDATKQAAIDDAKTNGALLKTLGSTVPLVGFVLGLILLVVGFVLVARKDPSTS</sequence>
<evidence type="ECO:0000256" key="1">
    <source>
        <dbReference type="SAM" id="Phobius"/>
    </source>
</evidence>
<dbReference type="Proteomes" id="UP001596138">
    <property type="component" value="Unassembled WGS sequence"/>
</dbReference>
<gene>
    <name evidence="2" type="ORF">ACFQGU_10930</name>
</gene>
<organism evidence="2 3">
    <name type="scientific">Longivirga aurantiaca</name>
    <dbReference type="NCBI Taxonomy" id="1837743"/>
    <lineage>
        <taxon>Bacteria</taxon>
        <taxon>Bacillati</taxon>
        <taxon>Actinomycetota</taxon>
        <taxon>Actinomycetes</taxon>
        <taxon>Sporichthyales</taxon>
        <taxon>Sporichthyaceae</taxon>
        <taxon>Longivirga</taxon>
    </lineage>
</organism>
<protein>
    <submittedName>
        <fullName evidence="2">DUF3068 domain-containing protein</fullName>
    </submittedName>
</protein>
<keyword evidence="3" id="KW-1185">Reference proteome</keyword>
<reference evidence="3" key="1">
    <citation type="journal article" date="2019" name="Int. J. Syst. Evol. Microbiol.">
        <title>The Global Catalogue of Microorganisms (GCM) 10K type strain sequencing project: providing services to taxonomists for standard genome sequencing and annotation.</title>
        <authorList>
            <consortium name="The Broad Institute Genomics Platform"/>
            <consortium name="The Broad Institute Genome Sequencing Center for Infectious Disease"/>
            <person name="Wu L."/>
            <person name="Ma J."/>
        </authorList>
    </citation>
    <scope>NUCLEOTIDE SEQUENCE [LARGE SCALE GENOMIC DNA]</scope>
    <source>
        <strain evidence="3">CGMCC 4.7317</strain>
    </source>
</reference>
<feature type="transmembrane region" description="Helical" evidence="1">
    <location>
        <begin position="297"/>
        <end position="315"/>
    </location>
</feature>
<keyword evidence="1" id="KW-1133">Transmembrane helix</keyword>
<dbReference type="RefSeq" id="WP_386766568.1">
    <property type="nucleotide sequence ID" value="NZ_JBHSTI010000008.1"/>
</dbReference>
<dbReference type="InterPro" id="IPR021424">
    <property type="entry name" value="PorA"/>
</dbReference>
<evidence type="ECO:0000313" key="2">
    <source>
        <dbReference type="EMBL" id="MFC6238392.1"/>
    </source>
</evidence>
<keyword evidence="1" id="KW-0812">Transmembrane</keyword>
<evidence type="ECO:0000313" key="3">
    <source>
        <dbReference type="Proteomes" id="UP001596138"/>
    </source>
</evidence>
<accession>A0ABW1T285</accession>
<dbReference type="Pfam" id="PF11271">
    <property type="entry name" value="PorA"/>
    <property type="match status" value="1"/>
</dbReference>
<proteinExistence type="predicted"/>
<name>A0ABW1T285_9ACTN</name>
<comment type="caution">
    <text evidence="2">The sequence shown here is derived from an EMBL/GenBank/DDBJ whole genome shotgun (WGS) entry which is preliminary data.</text>
</comment>
<keyword evidence="1" id="KW-0472">Membrane</keyword>